<name>A0AAD5PMS1_9CRUS</name>
<reference evidence="1 2" key="1">
    <citation type="submission" date="2022-05" db="EMBL/GenBank/DDBJ databases">
        <title>A multi-omics perspective on studying reproductive biology in Daphnia sinensis.</title>
        <authorList>
            <person name="Jia J."/>
        </authorList>
    </citation>
    <scope>NUCLEOTIDE SEQUENCE [LARGE SCALE GENOMIC DNA]</scope>
    <source>
        <strain evidence="1 2">WSL</strain>
    </source>
</reference>
<proteinExistence type="predicted"/>
<sequence>MELLQEWQRKFKGVEQQALLAKNEVKNISDFVSDTFSHILTTPNGTITESLDKNASTMEILKAVHRELAAAALCLSATGPNASSIELLQEWQTKFKEMQEQALLAKDEIKNISDYTTNNFSDILGLDDGTSTEPVDKNMSTIEILKAVHRELSNAALCEKQMKEVFDVVNTEYQNMTLSRGDGNHSMAVENATTLQMLQEWKNELKLNKDQLLLAKEEIKNITKFARDFMTLETQNLDAYTYQQ</sequence>
<protein>
    <submittedName>
        <fullName evidence="1">Uncharacterized protein</fullName>
    </submittedName>
</protein>
<dbReference type="AlphaFoldDB" id="A0AAD5PMS1"/>
<evidence type="ECO:0000313" key="1">
    <source>
        <dbReference type="EMBL" id="KAI9552392.1"/>
    </source>
</evidence>
<dbReference type="Proteomes" id="UP000820818">
    <property type="component" value="Linkage Group LG10"/>
</dbReference>
<accession>A0AAD5PMS1</accession>
<gene>
    <name evidence="1" type="ORF">GHT06_022758</name>
</gene>
<evidence type="ECO:0000313" key="2">
    <source>
        <dbReference type="Proteomes" id="UP000820818"/>
    </source>
</evidence>
<comment type="caution">
    <text evidence="1">The sequence shown here is derived from an EMBL/GenBank/DDBJ whole genome shotgun (WGS) entry which is preliminary data.</text>
</comment>
<dbReference type="EMBL" id="WJBH02000010">
    <property type="protein sequence ID" value="KAI9552392.1"/>
    <property type="molecule type" value="Genomic_DNA"/>
</dbReference>
<organism evidence="1 2">
    <name type="scientific">Daphnia sinensis</name>
    <dbReference type="NCBI Taxonomy" id="1820382"/>
    <lineage>
        <taxon>Eukaryota</taxon>
        <taxon>Metazoa</taxon>
        <taxon>Ecdysozoa</taxon>
        <taxon>Arthropoda</taxon>
        <taxon>Crustacea</taxon>
        <taxon>Branchiopoda</taxon>
        <taxon>Diplostraca</taxon>
        <taxon>Cladocera</taxon>
        <taxon>Anomopoda</taxon>
        <taxon>Daphniidae</taxon>
        <taxon>Daphnia</taxon>
        <taxon>Daphnia similis group</taxon>
    </lineage>
</organism>
<keyword evidence="2" id="KW-1185">Reference proteome</keyword>